<comment type="caution">
    <text evidence="1">The sequence shown here is derived from an EMBL/GenBank/DDBJ whole genome shotgun (WGS) entry which is preliminary data.</text>
</comment>
<gene>
    <name evidence="1" type="ORF">F4820DRAFT_102560</name>
</gene>
<organism evidence="1 2">
    <name type="scientific">Hypoxylon rubiginosum</name>
    <dbReference type="NCBI Taxonomy" id="110542"/>
    <lineage>
        <taxon>Eukaryota</taxon>
        <taxon>Fungi</taxon>
        <taxon>Dikarya</taxon>
        <taxon>Ascomycota</taxon>
        <taxon>Pezizomycotina</taxon>
        <taxon>Sordariomycetes</taxon>
        <taxon>Xylariomycetidae</taxon>
        <taxon>Xylariales</taxon>
        <taxon>Hypoxylaceae</taxon>
        <taxon>Hypoxylon</taxon>
    </lineage>
</organism>
<name>A0ACB9ZAW7_9PEZI</name>
<evidence type="ECO:0000313" key="1">
    <source>
        <dbReference type="EMBL" id="KAI4868696.1"/>
    </source>
</evidence>
<keyword evidence="2" id="KW-1185">Reference proteome</keyword>
<protein>
    <submittedName>
        <fullName evidence="1">Uncharacterized protein</fullName>
    </submittedName>
</protein>
<sequence length="1204" mass="136229">MAEEPPNPLRRAGSFPRQGPQPQPRTREDSLREFSQNARHIRPQNRDRVHFVDEPEVLDPYENVAAYPYSNAPPPGFVPGAPIALYSAPYPRFQVPPTPVAYAVPPPGPGRSRRSTADSYVSDYGQPEASARHARGRVRFSEPDNPRRRLYPRRSPSRPSMDDNRDEYVSDPEDADDDGDVDDDDDDSSVAPVSYHSRSRSRSRLRSSYTNDSDEDDEEGFDEILGGKVFQFVPSRASSSRALSKSGHSINTDVSLEKSEDGTTNARDELNGPKTNNVLHIFQSQYTGDAVSDGTHTAKLTVVHDPKKQRQPLFRWMHLEQRMMNLDELSTEISRIPAITDSERNGFAKLLTEVKRSAVKVRPTSNGKNVRHMDPKPVRVTIPPDGRTKGQTSRSLTWLCVPYFSLEKYSGLLSASTVSSFPIETLLQSEYARTTKERDMQQAVCQNGEAPDGVCFHIAQLWCIVLDNSLLVTCGGMPSTALRGDLVRIVNEPLKDPSARGKTIYVTYYDSVCWQFPLETCLTWFDFFVHFREFWPQAVKVFHHGHAITEADWPRIVNTVKNVNTKVTLDLRLWFHQHPSPIGVLRTLGEEVEGATRMATETTKDEGKNTKAKLSNKVDNNFHVFTWLNIAENEANDTESDGETLVTQLREVQDYLLNSTTMRDRNAYHYCNSSSQRSVHTYLKDMGVEIEKTIEESEEKQDYENKIDLYNAADIVFSFFLPQLLDEDTPTVGQFWGSVRRLVDTPKGDNDVRTQRARLPRRRFNALIQPLRSTLRGLTRVIQSFQEIMSHTPVHLRSKIEVPDGLVRAWLHLVMALVQASVSDEAWNENMNVAEALVRRGMNDIMDELPAEDLLSSSIVQPMELVALVSMKLLQDSTGTYSSIDNTYSDYLKGLENEITANNSDRSHQFRIALFKQEIAVIRRVVASQLKVVDGMTVPQRSTSSDQTRREREMLEREREKSKADTVRVRSHEKQGTAYVDRIDVYESSNPYYKRSVSGLAGLRHFVPGRDPDAFSKLASTDPGGFRELLGRECRSWLERRDNELLELEVEASRLEDMVTKDRQEAAVYAFTMVTIIFLPLSTISSIFGMNSSDVRDMELGQWAYWAAALPTTVAVIVTGLWWMGELGNMVDWLRGLPPTRRNRGYARAKPPAANGVIYYPPGDYPGMEPPPPPPPPPGPPQVIRPYSRTTVGPPVPPRASWRY</sequence>
<dbReference type="EMBL" id="MU393436">
    <property type="protein sequence ID" value="KAI4868696.1"/>
    <property type="molecule type" value="Genomic_DNA"/>
</dbReference>
<reference evidence="1 2" key="1">
    <citation type="journal article" date="2022" name="New Phytol.">
        <title>Ecological generalism drives hyperdiversity of secondary metabolite gene clusters in xylarialean endophytes.</title>
        <authorList>
            <person name="Franco M.E.E."/>
            <person name="Wisecaver J.H."/>
            <person name="Arnold A.E."/>
            <person name="Ju Y.M."/>
            <person name="Slot J.C."/>
            <person name="Ahrendt S."/>
            <person name="Moore L.P."/>
            <person name="Eastman K.E."/>
            <person name="Scott K."/>
            <person name="Konkel Z."/>
            <person name="Mondo S.J."/>
            <person name="Kuo A."/>
            <person name="Hayes R.D."/>
            <person name="Haridas S."/>
            <person name="Andreopoulos B."/>
            <person name="Riley R."/>
            <person name="LaButti K."/>
            <person name="Pangilinan J."/>
            <person name="Lipzen A."/>
            <person name="Amirebrahimi M."/>
            <person name="Yan J."/>
            <person name="Adam C."/>
            <person name="Keymanesh K."/>
            <person name="Ng V."/>
            <person name="Louie K."/>
            <person name="Northen T."/>
            <person name="Drula E."/>
            <person name="Henrissat B."/>
            <person name="Hsieh H.M."/>
            <person name="Youens-Clark K."/>
            <person name="Lutzoni F."/>
            <person name="Miadlikowska J."/>
            <person name="Eastwood D.C."/>
            <person name="Hamelin R.C."/>
            <person name="Grigoriev I.V."/>
            <person name="U'Ren J.M."/>
        </authorList>
    </citation>
    <scope>NUCLEOTIDE SEQUENCE [LARGE SCALE GENOMIC DNA]</scope>
    <source>
        <strain evidence="1 2">CBS 119005</strain>
    </source>
</reference>
<proteinExistence type="predicted"/>
<dbReference type="Proteomes" id="UP001497700">
    <property type="component" value="Unassembled WGS sequence"/>
</dbReference>
<evidence type="ECO:0000313" key="2">
    <source>
        <dbReference type="Proteomes" id="UP001497700"/>
    </source>
</evidence>
<accession>A0ACB9ZAW7</accession>